<feature type="transmembrane region" description="Helical" evidence="11">
    <location>
        <begin position="101"/>
        <end position="125"/>
    </location>
</feature>
<dbReference type="GO" id="GO:0046872">
    <property type="term" value="F:metal ion binding"/>
    <property type="evidence" value="ECO:0007669"/>
    <property type="project" value="UniProtKB-KW"/>
</dbReference>
<keyword evidence="4 13" id="KW-0645">Protease</keyword>
<evidence type="ECO:0000256" key="11">
    <source>
        <dbReference type="RuleBase" id="RU362031"/>
    </source>
</evidence>
<keyword evidence="11" id="KW-0479">Metal-binding</keyword>
<dbReference type="Gene3D" id="2.30.42.10">
    <property type="match status" value="2"/>
</dbReference>
<dbReference type="AlphaFoldDB" id="A0A6M1RKL0"/>
<dbReference type="InterPro" id="IPR036034">
    <property type="entry name" value="PDZ_sf"/>
</dbReference>
<dbReference type="SUPFAM" id="SSF50156">
    <property type="entry name" value="PDZ domain-like"/>
    <property type="match status" value="2"/>
</dbReference>
<comment type="similarity">
    <text evidence="3 11">Belongs to the peptidase M50B family.</text>
</comment>
<protein>
    <recommendedName>
        <fullName evidence="11">Zinc metalloprotease</fullName>
        <ecNumber evidence="11">3.4.24.-</ecNumber>
    </recommendedName>
</protein>
<dbReference type="InterPro" id="IPR001478">
    <property type="entry name" value="PDZ"/>
</dbReference>
<dbReference type="CDD" id="cd23081">
    <property type="entry name" value="cpPDZ_EcRseP-like"/>
    <property type="match status" value="1"/>
</dbReference>
<proteinExistence type="inferred from homology"/>
<reference evidence="13 14" key="1">
    <citation type="submission" date="2020-02" db="EMBL/GenBank/DDBJ databases">
        <title>Draft genome sequence of Limisphaera ngatamarikiensis NGM72.4T, a thermophilic Verrucomicrobia grouped in subdivision 3.</title>
        <authorList>
            <person name="Carere C.R."/>
            <person name="Steen J."/>
            <person name="Hugenholtz P."/>
            <person name="Stott M.B."/>
        </authorList>
    </citation>
    <scope>NUCLEOTIDE SEQUENCE [LARGE SCALE GENOMIC DNA]</scope>
    <source>
        <strain evidence="13 14">NGM72.4</strain>
    </source>
</reference>
<dbReference type="PANTHER" id="PTHR42837">
    <property type="entry name" value="REGULATOR OF SIGMA-E PROTEASE RSEP"/>
    <property type="match status" value="1"/>
</dbReference>
<comment type="subcellular location">
    <subcellularLocation>
        <location evidence="2">Membrane</location>
        <topology evidence="2">Multi-pass membrane protein</topology>
    </subcellularLocation>
</comment>
<keyword evidence="10 11" id="KW-0472">Membrane</keyword>
<evidence type="ECO:0000256" key="10">
    <source>
        <dbReference type="ARBA" id="ARBA00023136"/>
    </source>
</evidence>
<dbReference type="InterPro" id="IPR008915">
    <property type="entry name" value="Peptidase_M50"/>
</dbReference>
<dbReference type="InterPro" id="IPR041489">
    <property type="entry name" value="PDZ_6"/>
</dbReference>
<accession>A0A6M1RKL0</accession>
<feature type="transmembrane region" description="Helical" evidence="11">
    <location>
        <begin position="411"/>
        <end position="432"/>
    </location>
</feature>
<evidence type="ECO:0000256" key="2">
    <source>
        <dbReference type="ARBA" id="ARBA00004141"/>
    </source>
</evidence>
<dbReference type="EMBL" id="JAAKYA010000006">
    <property type="protein sequence ID" value="NGO38017.1"/>
    <property type="molecule type" value="Genomic_DNA"/>
</dbReference>
<dbReference type="GO" id="GO:0016020">
    <property type="term" value="C:membrane"/>
    <property type="evidence" value="ECO:0007669"/>
    <property type="project" value="UniProtKB-SubCell"/>
</dbReference>
<keyword evidence="5 11" id="KW-0812">Transmembrane</keyword>
<dbReference type="RefSeq" id="WP_165105295.1">
    <property type="nucleotide sequence ID" value="NZ_JAAKYA010000006.1"/>
</dbReference>
<keyword evidence="14" id="KW-1185">Reference proteome</keyword>
<evidence type="ECO:0000313" key="13">
    <source>
        <dbReference type="EMBL" id="NGO38017.1"/>
    </source>
</evidence>
<dbReference type="InterPro" id="IPR004387">
    <property type="entry name" value="Pept_M50_Zn"/>
</dbReference>
<evidence type="ECO:0000256" key="6">
    <source>
        <dbReference type="ARBA" id="ARBA00022801"/>
    </source>
</evidence>
<evidence type="ECO:0000259" key="12">
    <source>
        <dbReference type="PROSITE" id="PS50106"/>
    </source>
</evidence>
<evidence type="ECO:0000256" key="7">
    <source>
        <dbReference type="ARBA" id="ARBA00022833"/>
    </source>
</evidence>
<dbReference type="PANTHER" id="PTHR42837:SF2">
    <property type="entry name" value="MEMBRANE METALLOPROTEASE ARASP2, CHLOROPLASTIC-RELATED"/>
    <property type="match status" value="1"/>
</dbReference>
<evidence type="ECO:0000256" key="9">
    <source>
        <dbReference type="ARBA" id="ARBA00023049"/>
    </source>
</evidence>
<comment type="caution">
    <text evidence="13">The sequence shown here is derived from an EMBL/GenBank/DDBJ whole genome shotgun (WGS) entry which is preliminary data.</text>
</comment>
<dbReference type="GO" id="GO:0004222">
    <property type="term" value="F:metalloendopeptidase activity"/>
    <property type="evidence" value="ECO:0007669"/>
    <property type="project" value="InterPro"/>
</dbReference>
<dbReference type="Proteomes" id="UP000477311">
    <property type="component" value="Unassembled WGS sequence"/>
</dbReference>
<evidence type="ECO:0000256" key="8">
    <source>
        <dbReference type="ARBA" id="ARBA00022989"/>
    </source>
</evidence>
<dbReference type="GO" id="GO:0006508">
    <property type="term" value="P:proteolysis"/>
    <property type="evidence" value="ECO:0007669"/>
    <property type="project" value="UniProtKB-KW"/>
</dbReference>
<organism evidence="13 14">
    <name type="scientific">Limisphaera ngatamarikiensis</name>
    <dbReference type="NCBI Taxonomy" id="1324935"/>
    <lineage>
        <taxon>Bacteria</taxon>
        <taxon>Pseudomonadati</taxon>
        <taxon>Verrucomicrobiota</taxon>
        <taxon>Verrucomicrobiia</taxon>
        <taxon>Limisphaerales</taxon>
        <taxon>Limisphaeraceae</taxon>
        <taxon>Limisphaera</taxon>
    </lineage>
</organism>
<dbReference type="Pfam" id="PF02163">
    <property type="entry name" value="Peptidase_M50"/>
    <property type="match status" value="1"/>
</dbReference>
<gene>
    <name evidence="13" type="primary">rseP</name>
    <name evidence="13" type="ORF">G4L39_01210</name>
</gene>
<dbReference type="CDD" id="cd06163">
    <property type="entry name" value="S2P-M50_PDZ_RseP-like"/>
    <property type="match status" value="2"/>
</dbReference>
<evidence type="ECO:0000256" key="5">
    <source>
        <dbReference type="ARBA" id="ARBA00022692"/>
    </source>
</evidence>
<keyword evidence="7 11" id="KW-0862">Zinc</keyword>
<keyword evidence="9 11" id="KW-0482">Metalloprotease</keyword>
<comment type="cofactor">
    <cofactor evidence="1 11">
        <name>Zn(2+)</name>
        <dbReference type="ChEBI" id="CHEBI:29105"/>
    </cofactor>
</comment>
<name>A0A6M1RKL0_9BACT</name>
<dbReference type="NCBIfam" id="TIGR00054">
    <property type="entry name" value="RIP metalloprotease RseP"/>
    <property type="match status" value="1"/>
</dbReference>
<dbReference type="PROSITE" id="PS50106">
    <property type="entry name" value="PDZ"/>
    <property type="match status" value="1"/>
</dbReference>
<evidence type="ECO:0000256" key="3">
    <source>
        <dbReference type="ARBA" id="ARBA00007931"/>
    </source>
</evidence>
<keyword evidence="8 11" id="KW-1133">Transmembrane helix</keyword>
<feature type="domain" description="PDZ" evidence="12">
    <location>
        <begin position="181"/>
        <end position="285"/>
    </location>
</feature>
<evidence type="ECO:0000313" key="14">
    <source>
        <dbReference type="Proteomes" id="UP000477311"/>
    </source>
</evidence>
<dbReference type="SMART" id="SM00228">
    <property type="entry name" value="PDZ"/>
    <property type="match status" value="2"/>
</dbReference>
<feature type="transmembrane region" description="Helical" evidence="11">
    <location>
        <begin position="378"/>
        <end position="399"/>
    </location>
</feature>
<keyword evidence="6 11" id="KW-0378">Hydrolase</keyword>
<evidence type="ECO:0000256" key="1">
    <source>
        <dbReference type="ARBA" id="ARBA00001947"/>
    </source>
</evidence>
<sequence length="475" mass="51991">MSVWNILYVAVAVVLLFGAAVFVHEFGHFWMARRRGLKVEAFAIGFGPKLFSWTRDGVEYSWRLIPAGGFVKLPQMTTASLIEGQTADGKPLPPATPGSKILVSVAGPLMNVVFAFFIATILWIVGLPVPVNPPIVGYVDPDSEEARLGIQPGDRVVLVDGRKIRSWQDVNEATAMARTNVVQVVTERDGRFFTNHLATVVNKTFGLKLLRLEPRDHPEIVRVQPGTAAEEAGLQPGDRVLAFAGVPVVSDQHLVQLIRKHPEQPAEIRIERKGEKLTLTIRPRRDPQTGHGMIGVMLGSSSTQRFVVQRPGPTPWAQVSEVVTKTWRTLVALVYSRQTGVGAKDLSGPVGILAMLAGWVNTDYRLALSFLVLLNVNLAILNLLPIPVLDGGHVLLALIEWIRRRPLSARLVESVTTAFAVLLISFMAYVTFFDVKRIPLFSAWFKATRQVELAAPESVEPLTDPAGAPAGSSKP</sequence>
<evidence type="ECO:0000256" key="4">
    <source>
        <dbReference type="ARBA" id="ARBA00022670"/>
    </source>
</evidence>
<dbReference type="Pfam" id="PF17820">
    <property type="entry name" value="PDZ_6"/>
    <property type="match status" value="1"/>
</dbReference>
<dbReference type="EC" id="3.4.24.-" evidence="11"/>
<feature type="transmembrane region" description="Helical" evidence="11">
    <location>
        <begin position="6"/>
        <end position="27"/>
    </location>
</feature>